<dbReference type="EMBL" id="KK852575">
    <property type="protein sequence ID" value="KDR21021.1"/>
    <property type="molecule type" value="Genomic_DNA"/>
</dbReference>
<keyword evidence="6 13" id="KW-1133">Transmembrane helix</keyword>
<feature type="transmembrane region" description="Helical" evidence="13">
    <location>
        <begin position="586"/>
        <end position="606"/>
    </location>
</feature>
<evidence type="ECO:0000256" key="14">
    <source>
        <dbReference type="SAM" id="SignalP"/>
    </source>
</evidence>
<evidence type="ECO:0000256" key="3">
    <source>
        <dbReference type="ARBA" id="ARBA00022448"/>
    </source>
</evidence>
<feature type="transmembrane region" description="Helical" evidence="13">
    <location>
        <begin position="401"/>
        <end position="426"/>
    </location>
</feature>
<evidence type="ECO:0000256" key="1">
    <source>
        <dbReference type="ARBA" id="ARBA00004651"/>
    </source>
</evidence>
<gene>
    <name evidence="16" type="ORF">L798_04533</name>
</gene>
<evidence type="ECO:0000313" key="16">
    <source>
        <dbReference type="EMBL" id="KDR21021.1"/>
    </source>
</evidence>
<dbReference type="GO" id="GO:0015276">
    <property type="term" value="F:ligand-gated monoatomic ion channel activity"/>
    <property type="evidence" value="ECO:0007669"/>
    <property type="project" value="InterPro"/>
</dbReference>
<keyword evidence="3" id="KW-0813">Transport</keyword>
<keyword evidence="9" id="KW-0675">Receptor</keyword>
<name>A0A067RK87_ZOONE</name>
<keyword evidence="14" id="KW-0732">Signal</keyword>
<evidence type="ECO:0000313" key="17">
    <source>
        <dbReference type="Proteomes" id="UP000027135"/>
    </source>
</evidence>
<evidence type="ECO:0000256" key="13">
    <source>
        <dbReference type="SAM" id="Phobius"/>
    </source>
</evidence>
<dbReference type="Gene3D" id="1.10.287.70">
    <property type="match status" value="1"/>
</dbReference>
<dbReference type="OrthoDB" id="6117597at2759"/>
<dbReference type="PANTHER" id="PTHR42643">
    <property type="entry name" value="IONOTROPIC RECEPTOR 20A-RELATED"/>
    <property type="match status" value="1"/>
</dbReference>
<feature type="signal peptide" evidence="14">
    <location>
        <begin position="1"/>
        <end position="20"/>
    </location>
</feature>
<dbReference type="InterPro" id="IPR001320">
    <property type="entry name" value="Iontro_rcpt_C"/>
</dbReference>
<dbReference type="InterPro" id="IPR019594">
    <property type="entry name" value="Glu/Gly-bd"/>
</dbReference>
<dbReference type="Pfam" id="PF10613">
    <property type="entry name" value="Lig_chan-Glu_bd"/>
    <property type="match status" value="1"/>
</dbReference>
<dbReference type="Gene3D" id="3.40.190.10">
    <property type="entry name" value="Periplasmic binding protein-like II"/>
    <property type="match status" value="1"/>
</dbReference>
<evidence type="ECO:0000256" key="8">
    <source>
        <dbReference type="ARBA" id="ARBA00023136"/>
    </source>
</evidence>
<feature type="transmembrane region" description="Helical" evidence="13">
    <location>
        <begin position="335"/>
        <end position="356"/>
    </location>
</feature>
<evidence type="ECO:0000256" key="7">
    <source>
        <dbReference type="ARBA" id="ARBA00023065"/>
    </source>
</evidence>
<dbReference type="SUPFAM" id="SSF53850">
    <property type="entry name" value="Periplasmic binding protein-like II"/>
    <property type="match status" value="1"/>
</dbReference>
<keyword evidence="7" id="KW-0406">Ion transport</keyword>
<dbReference type="PANTHER" id="PTHR42643:SF30">
    <property type="entry name" value="IONOTROPIC RECEPTOR 40A-RELATED"/>
    <property type="match status" value="1"/>
</dbReference>
<keyword evidence="17" id="KW-1185">Reference proteome</keyword>
<keyword evidence="5 13" id="KW-0812">Transmembrane</keyword>
<dbReference type="Pfam" id="PF00060">
    <property type="entry name" value="Lig_chan"/>
    <property type="match status" value="1"/>
</dbReference>
<feature type="chain" id="PRO_5001645266" description="Ionotropic glutamate receptor L-glutamate and glycine-binding domain-containing protein" evidence="14">
    <location>
        <begin position="21"/>
        <end position="639"/>
    </location>
</feature>
<evidence type="ECO:0000256" key="9">
    <source>
        <dbReference type="ARBA" id="ARBA00023170"/>
    </source>
</evidence>
<keyword evidence="8 13" id="KW-0472">Membrane</keyword>
<evidence type="ECO:0000256" key="11">
    <source>
        <dbReference type="ARBA" id="ARBA00023286"/>
    </source>
</evidence>
<dbReference type="OMA" id="ICNITEM"/>
<dbReference type="eggNOG" id="KOG1052">
    <property type="taxonomic scope" value="Eukaryota"/>
</dbReference>
<evidence type="ECO:0000256" key="2">
    <source>
        <dbReference type="ARBA" id="ARBA00008685"/>
    </source>
</evidence>
<dbReference type="GO" id="GO:0005886">
    <property type="term" value="C:plasma membrane"/>
    <property type="evidence" value="ECO:0007669"/>
    <property type="project" value="UniProtKB-SubCell"/>
</dbReference>
<dbReference type="InParanoid" id="A0A067RK87"/>
<dbReference type="Pfam" id="PF24576">
    <property type="entry name" value="IR75A_N"/>
    <property type="match status" value="1"/>
</dbReference>
<evidence type="ECO:0000256" key="12">
    <source>
        <dbReference type="ARBA" id="ARBA00023303"/>
    </source>
</evidence>
<dbReference type="AlphaFoldDB" id="A0A067RK87"/>
<dbReference type="FunCoup" id="A0A067RK87">
    <property type="interactions" value="58"/>
</dbReference>
<sequence>MAFRTAGICMPFLMATLVSSSRLHPQHSVEMLTDIVISVQEYVRSGCVFFLCPTTSEIRDSLLLMRLERSVNRQGVLAAAVSTRTIDQAFNCRHNRPLFVSLFTDPTIQQSLIQLSSTIDISEAKWLQFINLEQVEEYFGKMYVPLDCQFIVAQPGENGAVTFTEVYHIGKNQRLMTFKLGEWVPKRGSVWTNTTFYTRRGDLQGVSINAAVISDGAICNITEMRNNKPVRVEGFFGTLWNALQYRLNFTSEFMKPTDGNYGSMNRRKWSGMIGMLVRQEADVAVGAYIMTERLLQYVNFASPMGRTKIAVFVRSPRSLFETSWDSYLAPFSIKLWVAVLCAILVLTVGLAVTFNIGRNIGNEESGSIALYSLYDSFIYVFGCFCQQGHERTPRSWPCRLVYLTAYLTAVVLFAAYSATFISFLAVRHTPLPFKTFEEMLQDGTYKLGILNHSVELNFFDTATEAVMQQVYDQLILPTMYDAPPDTLAGLQRVCDKSKYGFVVDSTRAASVMNNVTCEIEELPHAFIPATGTFVIGKHSPYRRIINSNLESMRRHGELGWLFHHAMPSMATDTSSSILPKVQIQEVLPVLVIIAASLVVANAFLVMERCIHRLVYRYRHRQRLCQCDARFVNSACKTVK</sequence>
<comment type="subcellular location">
    <subcellularLocation>
        <location evidence="1">Cell membrane</location>
        <topology evidence="1">Multi-pass membrane protein</topology>
    </subcellularLocation>
</comment>
<dbReference type="GO" id="GO:0050906">
    <property type="term" value="P:detection of stimulus involved in sensory perception"/>
    <property type="evidence" value="ECO:0007669"/>
    <property type="project" value="UniProtKB-ARBA"/>
</dbReference>
<evidence type="ECO:0000256" key="6">
    <source>
        <dbReference type="ARBA" id="ARBA00022989"/>
    </source>
</evidence>
<reference evidence="16 17" key="1">
    <citation type="journal article" date="2014" name="Nat. Commun.">
        <title>Molecular traces of alternative social organization in a termite genome.</title>
        <authorList>
            <person name="Terrapon N."/>
            <person name="Li C."/>
            <person name="Robertson H.M."/>
            <person name="Ji L."/>
            <person name="Meng X."/>
            <person name="Booth W."/>
            <person name="Chen Z."/>
            <person name="Childers C.P."/>
            <person name="Glastad K.M."/>
            <person name="Gokhale K."/>
            <person name="Gowin J."/>
            <person name="Gronenberg W."/>
            <person name="Hermansen R.A."/>
            <person name="Hu H."/>
            <person name="Hunt B.G."/>
            <person name="Huylmans A.K."/>
            <person name="Khalil S.M."/>
            <person name="Mitchell R.D."/>
            <person name="Munoz-Torres M.C."/>
            <person name="Mustard J.A."/>
            <person name="Pan H."/>
            <person name="Reese J.T."/>
            <person name="Scharf M.E."/>
            <person name="Sun F."/>
            <person name="Vogel H."/>
            <person name="Xiao J."/>
            <person name="Yang W."/>
            <person name="Yang Z."/>
            <person name="Yang Z."/>
            <person name="Zhou J."/>
            <person name="Zhu J."/>
            <person name="Brent C.S."/>
            <person name="Elsik C.G."/>
            <person name="Goodisman M.A."/>
            <person name="Liberles D.A."/>
            <person name="Roe R.M."/>
            <person name="Vargo E.L."/>
            <person name="Vilcinskas A."/>
            <person name="Wang J."/>
            <person name="Bornberg-Bauer E."/>
            <person name="Korb J."/>
            <person name="Zhang G."/>
            <person name="Liebig J."/>
        </authorList>
    </citation>
    <scope>NUCLEOTIDE SEQUENCE [LARGE SCALE GENOMIC DNA]</scope>
    <source>
        <tissue evidence="16">Whole organism</tissue>
    </source>
</reference>
<evidence type="ECO:0000256" key="4">
    <source>
        <dbReference type="ARBA" id="ARBA00022475"/>
    </source>
</evidence>
<protein>
    <recommendedName>
        <fullName evidence="15">Ionotropic glutamate receptor L-glutamate and glycine-binding domain-containing protein</fullName>
    </recommendedName>
</protein>
<organism evidence="16 17">
    <name type="scientific">Zootermopsis nevadensis</name>
    <name type="common">Dampwood termite</name>
    <dbReference type="NCBI Taxonomy" id="136037"/>
    <lineage>
        <taxon>Eukaryota</taxon>
        <taxon>Metazoa</taxon>
        <taxon>Ecdysozoa</taxon>
        <taxon>Arthropoda</taxon>
        <taxon>Hexapoda</taxon>
        <taxon>Insecta</taxon>
        <taxon>Pterygota</taxon>
        <taxon>Neoptera</taxon>
        <taxon>Polyneoptera</taxon>
        <taxon>Dictyoptera</taxon>
        <taxon>Blattodea</taxon>
        <taxon>Blattoidea</taxon>
        <taxon>Termitoidae</taxon>
        <taxon>Termopsidae</taxon>
        <taxon>Zootermopsis</taxon>
    </lineage>
</organism>
<accession>A0A067RK87</accession>
<proteinExistence type="inferred from homology"/>
<comment type="similarity">
    <text evidence="2">Belongs to the glutamate-gated ion channel (TC 1.A.10.1) family.</text>
</comment>
<keyword evidence="10" id="KW-0325">Glycoprotein</keyword>
<keyword evidence="12" id="KW-0407">Ion channel</keyword>
<keyword evidence="11" id="KW-1071">Ligand-gated ion channel</keyword>
<dbReference type="InterPro" id="IPR057074">
    <property type="entry name" value="IR75A_N"/>
</dbReference>
<evidence type="ECO:0000256" key="5">
    <source>
        <dbReference type="ARBA" id="ARBA00022692"/>
    </source>
</evidence>
<evidence type="ECO:0000259" key="15">
    <source>
        <dbReference type="SMART" id="SM00918"/>
    </source>
</evidence>
<feature type="domain" description="Ionotropic glutamate receptor L-glutamate and glycine-binding" evidence="15">
    <location>
        <begin position="220"/>
        <end position="278"/>
    </location>
</feature>
<keyword evidence="4" id="KW-1003">Cell membrane</keyword>
<dbReference type="InterPro" id="IPR052192">
    <property type="entry name" value="Insect_Ionotropic_Sensory_Rcpt"/>
</dbReference>
<evidence type="ECO:0000256" key="10">
    <source>
        <dbReference type="ARBA" id="ARBA00023180"/>
    </source>
</evidence>
<dbReference type="SMART" id="SM00918">
    <property type="entry name" value="Lig_chan-Glu_bd"/>
    <property type="match status" value="1"/>
</dbReference>
<dbReference type="Proteomes" id="UP000027135">
    <property type="component" value="Unassembled WGS sequence"/>
</dbReference>